<name>A0A9E8LYF6_9BACI</name>
<dbReference type="Gene3D" id="3.20.20.370">
    <property type="entry name" value="Glycoside hydrolase/deacetylase"/>
    <property type="match status" value="1"/>
</dbReference>
<feature type="domain" description="NodB homology" evidence="2">
    <location>
        <begin position="61"/>
        <end position="242"/>
    </location>
</feature>
<dbReference type="GO" id="GO:0016810">
    <property type="term" value="F:hydrolase activity, acting on carbon-nitrogen (but not peptide) bonds"/>
    <property type="evidence" value="ECO:0007669"/>
    <property type="project" value="InterPro"/>
</dbReference>
<protein>
    <submittedName>
        <fullName evidence="3">Delta-lactam-biosynthetic de-N-acetylase</fullName>
    </submittedName>
</protein>
<proteinExistence type="predicted"/>
<sequence>MLATVACLIFFIQNPVQAVSNTAIHWGFKRAKGEVPPEAGKTYDDLLEKYGAFYKGDPKKKVVYLTFDNGYENGYTEKILDVLKKEQVPATFFVTGHYLQSAPELAKRMVREGHIIGNHSWSHPDFTHIRDEKIIEELEKVKKKTTELTGQKDMVFMRPPRGIFSERTLKVAKDAGYIHVFWSLAYVDWNTDRQRGADHAYEEIMKQIHPGAVILLHSVSKDNADALERVIRDLKARGYRFASLNDYLLDREMGEKRIFY</sequence>
<evidence type="ECO:0000313" key="4">
    <source>
        <dbReference type="Proteomes" id="UP001164718"/>
    </source>
</evidence>
<dbReference type="Pfam" id="PF01522">
    <property type="entry name" value="Polysacc_deac_1"/>
    <property type="match status" value="1"/>
</dbReference>
<feature type="signal peptide" evidence="1">
    <location>
        <begin position="1"/>
        <end position="18"/>
    </location>
</feature>
<evidence type="ECO:0000313" key="3">
    <source>
        <dbReference type="EMBL" id="WAA11321.1"/>
    </source>
</evidence>
<dbReference type="PANTHER" id="PTHR10587:SF78">
    <property type="entry name" value="PEPTIDOGLYCAN-N-ACETYLMURAMIC ACID DEACETYLASE PDAA"/>
    <property type="match status" value="1"/>
</dbReference>
<dbReference type="CDD" id="cd10948">
    <property type="entry name" value="CE4_BsPdaA_like"/>
    <property type="match status" value="1"/>
</dbReference>
<feature type="chain" id="PRO_5039152921" evidence="1">
    <location>
        <begin position="19"/>
        <end position="260"/>
    </location>
</feature>
<accession>A0A9E8LYF6</accession>
<dbReference type="PROSITE" id="PS51677">
    <property type="entry name" value="NODB"/>
    <property type="match status" value="1"/>
</dbReference>
<evidence type="ECO:0000256" key="1">
    <source>
        <dbReference type="SAM" id="SignalP"/>
    </source>
</evidence>
<dbReference type="PANTHER" id="PTHR10587">
    <property type="entry name" value="GLYCOSYL TRANSFERASE-RELATED"/>
    <property type="match status" value="1"/>
</dbReference>
<dbReference type="InterPro" id="IPR050248">
    <property type="entry name" value="Polysacc_deacetylase_ArnD"/>
</dbReference>
<dbReference type="NCBIfam" id="TIGR02884">
    <property type="entry name" value="spore_pdaA"/>
    <property type="match status" value="1"/>
</dbReference>
<dbReference type="Proteomes" id="UP001164718">
    <property type="component" value="Chromosome"/>
</dbReference>
<gene>
    <name evidence="3" type="primary">pdaA</name>
    <name evidence="3" type="ORF">OE104_10320</name>
</gene>
<organism evidence="3 4">
    <name type="scientific">Fervidibacillus albus</name>
    <dbReference type="NCBI Taxonomy" id="2980026"/>
    <lineage>
        <taxon>Bacteria</taxon>
        <taxon>Bacillati</taxon>
        <taxon>Bacillota</taxon>
        <taxon>Bacilli</taxon>
        <taxon>Bacillales</taxon>
        <taxon>Bacillaceae</taxon>
        <taxon>Fervidibacillus</taxon>
    </lineage>
</organism>
<dbReference type="SUPFAM" id="SSF88713">
    <property type="entry name" value="Glycoside hydrolase/deacetylase"/>
    <property type="match status" value="1"/>
</dbReference>
<dbReference type="InterPro" id="IPR002509">
    <property type="entry name" value="NODB_dom"/>
</dbReference>
<reference evidence="3" key="1">
    <citation type="submission" date="2022-09" db="EMBL/GenBank/DDBJ databases">
        <title>Complete Genomes of Fervidibacillus albus and Fervidibacillus halotolerans isolated from tidal flat sediments.</title>
        <authorList>
            <person name="Kwon K.K."/>
            <person name="Yang S.-H."/>
            <person name="Park M.J."/>
            <person name="Oh H.-M."/>
        </authorList>
    </citation>
    <scope>NUCLEOTIDE SEQUENCE</scope>
    <source>
        <strain evidence="3">MEBiC13591</strain>
    </source>
</reference>
<dbReference type="KEGG" id="faf:OE104_10320"/>
<dbReference type="AlphaFoldDB" id="A0A9E8LYF6"/>
<dbReference type="GO" id="GO:0016020">
    <property type="term" value="C:membrane"/>
    <property type="evidence" value="ECO:0007669"/>
    <property type="project" value="TreeGrafter"/>
</dbReference>
<dbReference type="InterPro" id="IPR014235">
    <property type="entry name" value="Spore_PdaA"/>
</dbReference>
<keyword evidence="1" id="KW-0732">Signal</keyword>
<dbReference type="EMBL" id="CP106878">
    <property type="protein sequence ID" value="WAA11321.1"/>
    <property type="molecule type" value="Genomic_DNA"/>
</dbReference>
<evidence type="ECO:0000259" key="2">
    <source>
        <dbReference type="PROSITE" id="PS51677"/>
    </source>
</evidence>
<keyword evidence="4" id="KW-1185">Reference proteome</keyword>
<dbReference type="GO" id="GO:0005975">
    <property type="term" value="P:carbohydrate metabolic process"/>
    <property type="evidence" value="ECO:0007669"/>
    <property type="project" value="InterPro"/>
</dbReference>
<dbReference type="InterPro" id="IPR011330">
    <property type="entry name" value="Glyco_hydro/deAcase_b/a-brl"/>
</dbReference>